<gene>
    <name evidence="3" type="ORF">C8D93_11448</name>
</gene>
<evidence type="ECO:0000313" key="4">
    <source>
        <dbReference type="Proteomes" id="UP000248330"/>
    </source>
</evidence>
<reference evidence="3 4" key="1">
    <citation type="submission" date="2018-04" db="EMBL/GenBank/DDBJ databases">
        <title>Genomic Encyclopedia of Type Strains, Phase IV (KMG-IV): sequencing the most valuable type-strain genomes for metagenomic binning, comparative biology and taxonomic classification.</title>
        <authorList>
            <person name="Goeker M."/>
        </authorList>
    </citation>
    <scope>NUCLEOTIDE SEQUENCE [LARGE SCALE GENOMIC DNA]</scope>
    <source>
        <strain evidence="3 4">DSM 104150</strain>
    </source>
</reference>
<dbReference type="Gene3D" id="3.40.50.1820">
    <property type="entry name" value="alpha/beta hydrolase"/>
    <property type="match status" value="1"/>
</dbReference>
<keyword evidence="4" id="KW-1185">Reference proteome</keyword>
<evidence type="ECO:0000313" key="3">
    <source>
        <dbReference type="EMBL" id="PXV63984.1"/>
    </source>
</evidence>
<evidence type="ECO:0000256" key="1">
    <source>
        <dbReference type="ARBA" id="ARBA00022801"/>
    </source>
</evidence>
<comment type="caution">
    <text evidence="3">The sequence shown here is derived from an EMBL/GenBank/DDBJ whole genome shotgun (WGS) entry which is preliminary data.</text>
</comment>
<dbReference type="SUPFAM" id="SSF53474">
    <property type="entry name" value="alpha/beta-Hydrolases"/>
    <property type="match status" value="1"/>
</dbReference>
<name>A0A318E5K8_9GAMM</name>
<sequence length="283" mass="29639">MNTVADGAPTDLQIEVPQIGAVALRVHESGTAGRTGPIALHLHGGAFTCGCATLPSPLVASLLAAGARVVSLQYPLAPAQPFPAAPEAAYAALAWIDRERARLGRSRRAPLFVAGEEAGGTIAAAAALMARDRGEPALAGSILLAPMLDPCVGTASLRHRKAGAFGCKWADGWAQYLRNPCDADHPYAVPALARRQQDLPRTLLVSADDDPMRDETEAYATRLRAAGVDATMLRLPGPTGWPCSLADCARHAAHWRAPLVDGLRQFMNRGQGRGRAATHAAAS</sequence>
<dbReference type="OrthoDB" id="9806180at2"/>
<dbReference type="Proteomes" id="UP000248330">
    <property type="component" value="Unassembled WGS sequence"/>
</dbReference>
<dbReference type="PANTHER" id="PTHR48081">
    <property type="entry name" value="AB HYDROLASE SUPERFAMILY PROTEIN C4A8.06C"/>
    <property type="match status" value="1"/>
</dbReference>
<dbReference type="InterPro" id="IPR050300">
    <property type="entry name" value="GDXG_lipolytic_enzyme"/>
</dbReference>
<feature type="domain" description="Alpha/beta hydrolase fold-3" evidence="2">
    <location>
        <begin position="40"/>
        <end position="237"/>
    </location>
</feature>
<dbReference type="RefSeq" id="WP_110266814.1">
    <property type="nucleotide sequence ID" value="NZ_CAKZQT010000026.1"/>
</dbReference>
<proteinExistence type="predicted"/>
<organism evidence="3 4">
    <name type="scientific">Sinimarinibacterium flocculans</name>
    <dbReference type="NCBI Taxonomy" id="985250"/>
    <lineage>
        <taxon>Bacteria</taxon>
        <taxon>Pseudomonadati</taxon>
        <taxon>Pseudomonadota</taxon>
        <taxon>Gammaproteobacteria</taxon>
        <taxon>Nevskiales</taxon>
        <taxon>Nevskiaceae</taxon>
        <taxon>Sinimarinibacterium</taxon>
    </lineage>
</organism>
<dbReference type="EMBL" id="QICN01000014">
    <property type="protein sequence ID" value="PXV63984.1"/>
    <property type="molecule type" value="Genomic_DNA"/>
</dbReference>
<dbReference type="AlphaFoldDB" id="A0A318E5K8"/>
<dbReference type="InterPro" id="IPR013094">
    <property type="entry name" value="AB_hydrolase_3"/>
</dbReference>
<keyword evidence="1" id="KW-0378">Hydrolase</keyword>
<dbReference type="PANTHER" id="PTHR48081:SF8">
    <property type="entry name" value="ALPHA_BETA HYDROLASE FOLD-3 DOMAIN-CONTAINING PROTEIN-RELATED"/>
    <property type="match status" value="1"/>
</dbReference>
<evidence type="ECO:0000259" key="2">
    <source>
        <dbReference type="Pfam" id="PF07859"/>
    </source>
</evidence>
<dbReference type="InterPro" id="IPR029058">
    <property type="entry name" value="AB_hydrolase_fold"/>
</dbReference>
<dbReference type="Pfam" id="PF07859">
    <property type="entry name" value="Abhydrolase_3"/>
    <property type="match status" value="1"/>
</dbReference>
<protein>
    <submittedName>
        <fullName evidence="3">Acetyl esterase/lipase</fullName>
    </submittedName>
</protein>
<accession>A0A318E5K8</accession>
<dbReference type="GO" id="GO:0016787">
    <property type="term" value="F:hydrolase activity"/>
    <property type="evidence" value="ECO:0007669"/>
    <property type="project" value="UniProtKB-KW"/>
</dbReference>